<gene>
    <name evidence="2" type="ORF">M0R45_019207</name>
</gene>
<accession>A0AAW1X6L0</accession>
<feature type="region of interest" description="Disordered" evidence="1">
    <location>
        <begin position="34"/>
        <end position="64"/>
    </location>
</feature>
<keyword evidence="3" id="KW-1185">Reference proteome</keyword>
<evidence type="ECO:0000313" key="3">
    <source>
        <dbReference type="Proteomes" id="UP001457282"/>
    </source>
</evidence>
<evidence type="ECO:0000313" key="2">
    <source>
        <dbReference type="EMBL" id="KAK9931953.1"/>
    </source>
</evidence>
<comment type="caution">
    <text evidence="2">The sequence shown here is derived from an EMBL/GenBank/DDBJ whole genome shotgun (WGS) entry which is preliminary data.</text>
</comment>
<evidence type="ECO:0000256" key="1">
    <source>
        <dbReference type="SAM" id="MobiDB-lite"/>
    </source>
</evidence>
<protein>
    <submittedName>
        <fullName evidence="2">Uncharacterized protein</fullName>
    </submittedName>
</protein>
<dbReference type="EMBL" id="JBEDUW010000004">
    <property type="protein sequence ID" value="KAK9931953.1"/>
    <property type="molecule type" value="Genomic_DNA"/>
</dbReference>
<organism evidence="2 3">
    <name type="scientific">Rubus argutus</name>
    <name type="common">Southern blackberry</name>
    <dbReference type="NCBI Taxonomy" id="59490"/>
    <lineage>
        <taxon>Eukaryota</taxon>
        <taxon>Viridiplantae</taxon>
        <taxon>Streptophyta</taxon>
        <taxon>Embryophyta</taxon>
        <taxon>Tracheophyta</taxon>
        <taxon>Spermatophyta</taxon>
        <taxon>Magnoliopsida</taxon>
        <taxon>eudicotyledons</taxon>
        <taxon>Gunneridae</taxon>
        <taxon>Pentapetalae</taxon>
        <taxon>rosids</taxon>
        <taxon>fabids</taxon>
        <taxon>Rosales</taxon>
        <taxon>Rosaceae</taxon>
        <taxon>Rosoideae</taxon>
        <taxon>Rosoideae incertae sedis</taxon>
        <taxon>Rubus</taxon>
    </lineage>
</organism>
<dbReference type="AlphaFoldDB" id="A0AAW1X6L0"/>
<reference evidence="2 3" key="1">
    <citation type="journal article" date="2023" name="G3 (Bethesda)">
        <title>A chromosome-length genome assembly and annotation of blackberry (Rubus argutus, cv. 'Hillquist').</title>
        <authorList>
            <person name="Bruna T."/>
            <person name="Aryal R."/>
            <person name="Dudchenko O."/>
            <person name="Sargent D.J."/>
            <person name="Mead D."/>
            <person name="Buti M."/>
            <person name="Cavallini A."/>
            <person name="Hytonen T."/>
            <person name="Andres J."/>
            <person name="Pham M."/>
            <person name="Weisz D."/>
            <person name="Mascagni F."/>
            <person name="Usai G."/>
            <person name="Natali L."/>
            <person name="Bassil N."/>
            <person name="Fernandez G.E."/>
            <person name="Lomsadze A."/>
            <person name="Armour M."/>
            <person name="Olukolu B."/>
            <person name="Poorten T."/>
            <person name="Britton C."/>
            <person name="Davik J."/>
            <person name="Ashrafi H."/>
            <person name="Aiden E.L."/>
            <person name="Borodovsky M."/>
            <person name="Worthington M."/>
        </authorList>
    </citation>
    <scope>NUCLEOTIDE SEQUENCE [LARGE SCALE GENOMIC DNA]</scope>
    <source>
        <strain evidence="2">PI 553951</strain>
    </source>
</reference>
<dbReference type="Proteomes" id="UP001457282">
    <property type="component" value="Unassembled WGS sequence"/>
</dbReference>
<sequence length="190" mass="21127">MLSRSCFDLLNLDPIEDFRALRRVMKAPGFISELENGDDRPGGHPTSFPLFLPRRRKNEGSSSFPTTCPYTRFATPKRGNGVSSSTATAWRCSSRRRRLRPRRGGVVRGLLEGGGDRALRSRRRRIRPPPRVSVRALFLTDGGSEQVLPRLLQALSVASVSLHAAHVTEPRCTLRPCTLAGLRVSQQGLR</sequence>
<proteinExistence type="predicted"/>
<name>A0AAW1X6L0_RUBAR</name>